<evidence type="ECO:0000313" key="2">
    <source>
        <dbReference type="Proteomes" id="UP000676776"/>
    </source>
</evidence>
<dbReference type="RefSeq" id="WP_208152002.1">
    <property type="nucleotide sequence ID" value="NZ_JAGEVF010000001.1"/>
</dbReference>
<proteinExistence type="predicted"/>
<reference evidence="1 2" key="1">
    <citation type="submission" date="2021-03" db="EMBL/GenBank/DDBJ databases">
        <title>Winogradskyella sp. nov., isolated from costal sediment.</title>
        <authorList>
            <person name="Gao C."/>
        </authorList>
    </citation>
    <scope>NUCLEOTIDE SEQUENCE [LARGE SCALE GENOMIC DNA]</scope>
    <source>
        <strain evidence="1 2">DF17</strain>
    </source>
</reference>
<keyword evidence="2" id="KW-1185">Reference proteome</keyword>
<protein>
    <recommendedName>
        <fullName evidence="3">Right handed beta helix domain-containing protein</fullName>
    </recommendedName>
</protein>
<sequence>MKVKIPSAIAVAIIFTSCVKEYNFIEGYPLEDDSQYEKFVFFNQEYSIQPNSEISESLQQAVDELDGATLVIDAGTYYLDCPIVFRPKMNMVSNTNSSNILNPPGLKIQGDGLNSTIFINRTSDYAFLLLGVTNENNDIVVNKFQTNGFFSDFSIYSPSLPGENGINANCNVLSEPPKGGVLMFGCKAFSFNNFGVAGFENNLFSENGIYIPLLSPDSINYPFEVNYLANFGNYVTHNSNVPGGYVDINVNEIYGNPDYYASTSTILSNVEIDRCKGYGIKGENGVGFNFNSNNLKIYACQKGGIYFEGHLAKVEGGLITGCGFDGTNTSAGIILNRRGVNSNGFTINNVEFDGNNNHHIWIKPSTNSEISYNRFVNNQSIKSSCKIGGFYNDNGFVSGIRINNNFFRYSSHVLSNYQNVIELNNYIAYSVFRENTLDTNNVLNGVNNSNFYQIKPGFSNGNNLVIHNGSTLIDNNNSPFFIVDNRDMSGTDLVVPNGSNRIKLNWTNVIFDTNNSFDLINDHYLTTSIGYYSFNLTLGINNLSIGKTIKIDFGYEESGAFIPLNSQFYTSTTAGYSTIVFSTNVYISSPKNIEVRITNNSGEDFQLLSGPNVTNFSGNLN</sequence>
<organism evidence="1 2">
    <name type="scientific">Winogradskyella pelagia</name>
    <dbReference type="NCBI Taxonomy" id="2819984"/>
    <lineage>
        <taxon>Bacteria</taxon>
        <taxon>Pseudomonadati</taxon>
        <taxon>Bacteroidota</taxon>
        <taxon>Flavobacteriia</taxon>
        <taxon>Flavobacteriales</taxon>
        <taxon>Flavobacteriaceae</taxon>
        <taxon>Winogradskyella</taxon>
    </lineage>
</organism>
<dbReference type="PROSITE" id="PS51257">
    <property type="entry name" value="PROKAR_LIPOPROTEIN"/>
    <property type="match status" value="1"/>
</dbReference>
<name>A0ABS3SXM8_9FLAO</name>
<dbReference type="EMBL" id="JAGEVF010000001">
    <property type="protein sequence ID" value="MBO3115227.1"/>
    <property type="molecule type" value="Genomic_DNA"/>
</dbReference>
<dbReference type="SUPFAM" id="SSF51126">
    <property type="entry name" value="Pectin lyase-like"/>
    <property type="match status" value="1"/>
</dbReference>
<comment type="caution">
    <text evidence="1">The sequence shown here is derived from an EMBL/GenBank/DDBJ whole genome shotgun (WGS) entry which is preliminary data.</text>
</comment>
<evidence type="ECO:0008006" key="3">
    <source>
        <dbReference type="Google" id="ProtNLM"/>
    </source>
</evidence>
<dbReference type="Proteomes" id="UP000676776">
    <property type="component" value="Unassembled WGS sequence"/>
</dbReference>
<dbReference type="InterPro" id="IPR012334">
    <property type="entry name" value="Pectin_lyas_fold"/>
</dbReference>
<dbReference type="InterPro" id="IPR011050">
    <property type="entry name" value="Pectin_lyase_fold/virulence"/>
</dbReference>
<accession>A0ABS3SXM8</accession>
<evidence type="ECO:0000313" key="1">
    <source>
        <dbReference type="EMBL" id="MBO3115227.1"/>
    </source>
</evidence>
<dbReference type="Gene3D" id="2.160.20.10">
    <property type="entry name" value="Single-stranded right-handed beta-helix, Pectin lyase-like"/>
    <property type="match status" value="1"/>
</dbReference>
<gene>
    <name evidence="1" type="ORF">J4050_00615</name>
</gene>